<dbReference type="PIRSF" id="PIRSF500176">
    <property type="entry name" value="L_ASNase"/>
    <property type="match status" value="1"/>
</dbReference>
<protein>
    <submittedName>
        <fullName evidence="5">Asparaginase domain-containing protein</fullName>
        <ecNumber evidence="5">3.5.1.1</ecNumber>
    </submittedName>
</protein>
<name>A0ABT1UCD7_9GAMM</name>
<comment type="caution">
    <text evidence="5">The sequence shown here is derived from an EMBL/GenBank/DDBJ whole genome shotgun (WGS) entry which is preliminary data.</text>
</comment>
<evidence type="ECO:0000259" key="4">
    <source>
        <dbReference type="Pfam" id="PF00710"/>
    </source>
</evidence>
<reference evidence="5 6" key="1">
    <citation type="submission" date="2022-07" db="EMBL/GenBank/DDBJ databases">
        <title>Methylomonas rivi sp. nov., Methylomonas rosea sp. nov., Methylomonas aureus sp. nov. and Methylomonas subterranea sp. nov., four novel methanotrophs isolated from a freshwater creek and the deep terrestrial subsurface.</title>
        <authorList>
            <person name="Abin C."/>
            <person name="Sankaranarayanan K."/>
            <person name="Garner C."/>
            <person name="Sindelar R."/>
            <person name="Kotary K."/>
            <person name="Garner R."/>
            <person name="Barclay S."/>
            <person name="Lawson P."/>
            <person name="Krumholz L."/>
        </authorList>
    </citation>
    <scope>NUCLEOTIDE SEQUENCE [LARGE SCALE GENOMIC DNA]</scope>
    <source>
        <strain evidence="5 6">SURF-1</strain>
    </source>
</reference>
<evidence type="ECO:0000256" key="3">
    <source>
        <dbReference type="PROSITE-ProRule" id="PRU10100"/>
    </source>
</evidence>
<dbReference type="InterPro" id="IPR027474">
    <property type="entry name" value="L-asparaginase_N"/>
</dbReference>
<dbReference type="SMART" id="SM00870">
    <property type="entry name" value="Asparaginase"/>
    <property type="match status" value="1"/>
</dbReference>
<dbReference type="Gene3D" id="3.40.50.1170">
    <property type="entry name" value="L-asparaginase, N-terminal domain"/>
    <property type="match status" value="1"/>
</dbReference>
<gene>
    <name evidence="5" type="ORF">NP603_01730</name>
</gene>
<dbReference type="PRINTS" id="PR00139">
    <property type="entry name" value="ASNGLNASE"/>
</dbReference>
<dbReference type="PROSITE" id="PS00144">
    <property type="entry name" value="ASN_GLN_ASE_1"/>
    <property type="match status" value="1"/>
</dbReference>
<dbReference type="EMBL" id="JANIBM010000001">
    <property type="protein sequence ID" value="MCQ8179817.1"/>
    <property type="molecule type" value="Genomic_DNA"/>
</dbReference>
<proteinExistence type="inferred from homology"/>
<keyword evidence="6" id="KW-1185">Reference proteome</keyword>
<dbReference type="PROSITE" id="PS51732">
    <property type="entry name" value="ASN_GLN_ASE_3"/>
    <property type="match status" value="1"/>
</dbReference>
<accession>A0ABT1UCD7</accession>
<dbReference type="PIRSF" id="PIRSF001220">
    <property type="entry name" value="L-ASNase_gatD"/>
    <property type="match status" value="1"/>
</dbReference>
<evidence type="ECO:0000313" key="5">
    <source>
        <dbReference type="EMBL" id="MCQ8179817.1"/>
    </source>
</evidence>
<evidence type="ECO:0000256" key="1">
    <source>
        <dbReference type="ARBA" id="ARBA00010518"/>
    </source>
</evidence>
<feature type="domain" description="L-asparaginase N-terminal" evidence="4">
    <location>
        <begin position="4"/>
        <end position="153"/>
    </location>
</feature>
<evidence type="ECO:0000313" key="6">
    <source>
        <dbReference type="Proteomes" id="UP001524569"/>
    </source>
</evidence>
<dbReference type="InterPro" id="IPR027473">
    <property type="entry name" value="L-asparaginase_C"/>
</dbReference>
<feature type="active site" evidence="3">
    <location>
        <position position="91"/>
    </location>
</feature>
<sequence>MNKNILLVFTGGTIGSQLAGGTVDTSASAGFKLLALFADHYPDATSITFKSLQPLQILSENLHTQHWQQIVAAIEAEDLRRFDGIIVTHGTDTLAFSAAALGLYFHKLPIPLLLVSSDLPLDNTQANGLANFCCAVEFIRQGGHSGVFVPYRNPGQDMLVHLGTRLSSCLPLGSDFISAQSRPFMRYRGGQFETLAIADNPHRQPAELKPDFSARVLLIRPYPGLDYDAFNLGNFDAVLHDLYHSGTACASDATGSEYSLAGFAHKCRQSGLKIYMAPALHSESAYASTRELIAAGAEMVWNMTLEVAYAKLLLALGHFTEPEQISEFLRQDLAYEHVQPA</sequence>
<comment type="similarity">
    <text evidence="1">Belongs to the asparaginase 1 family.</text>
</comment>
<dbReference type="RefSeq" id="WP_256609195.1">
    <property type="nucleotide sequence ID" value="NZ_JANIBM010000001.1"/>
</dbReference>
<dbReference type="InterPro" id="IPR006034">
    <property type="entry name" value="Asparaginase/glutaminase-like"/>
</dbReference>
<dbReference type="PANTHER" id="PTHR11707">
    <property type="entry name" value="L-ASPARAGINASE"/>
    <property type="match status" value="1"/>
</dbReference>
<dbReference type="EC" id="3.5.1.1" evidence="5"/>
<dbReference type="InterPro" id="IPR037152">
    <property type="entry name" value="L-asparaginase_N_sf"/>
</dbReference>
<evidence type="ECO:0000256" key="2">
    <source>
        <dbReference type="PROSITE-ProRule" id="PRU10099"/>
    </source>
</evidence>
<organism evidence="5 6">
    <name type="scientific">Methylomonas aurea</name>
    <dbReference type="NCBI Taxonomy" id="2952224"/>
    <lineage>
        <taxon>Bacteria</taxon>
        <taxon>Pseudomonadati</taxon>
        <taxon>Pseudomonadota</taxon>
        <taxon>Gammaproteobacteria</taxon>
        <taxon>Methylococcales</taxon>
        <taxon>Methylococcaceae</taxon>
        <taxon>Methylomonas</taxon>
    </lineage>
</organism>
<keyword evidence="5" id="KW-0378">Hydrolase</keyword>
<dbReference type="PANTHER" id="PTHR11707:SF28">
    <property type="entry name" value="60 KDA LYSOPHOSPHOLIPASE"/>
    <property type="match status" value="1"/>
</dbReference>
<dbReference type="InterPro" id="IPR020827">
    <property type="entry name" value="Asparaginase/glutaminase_AS1"/>
</dbReference>
<feature type="active site" evidence="2">
    <location>
        <position position="13"/>
    </location>
</feature>
<dbReference type="Proteomes" id="UP001524569">
    <property type="component" value="Unassembled WGS sequence"/>
</dbReference>
<dbReference type="GO" id="GO:0004067">
    <property type="term" value="F:asparaginase activity"/>
    <property type="evidence" value="ECO:0007669"/>
    <property type="project" value="UniProtKB-EC"/>
</dbReference>
<dbReference type="Pfam" id="PF00710">
    <property type="entry name" value="Asparaginase"/>
    <property type="match status" value="1"/>
</dbReference>
<dbReference type="PROSITE" id="PS00917">
    <property type="entry name" value="ASN_GLN_ASE_2"/>
    <property type="match status" value="1"/>
</dbReference>
<dbReference type="Gene3D" id="3.40.50.40">
    <property type="match status" value="1"/>
</dbReference>
<dbReference type="SUPFAM" id="SSF53774">
    <property type="entry name" value="Glutaminase/Asparaginase"/>
    <property type="match status" value="1"/>
</dbReference>
<dbReference type="InterPro" id="IPR036152">
    <property type="entry name" value="Asp/glu_Ase-like_sf"/>
</dbReference>
<dbReference type="InterPro" id="IPR027475">
    <property type="entry name" value="Asparaginase/glutaminase_AS2"/>
</dbReference>